<dbReference type="KEGG" id="bcad:DBX24_01525"/>
<gene>
    <name evidence="2" type="ORF">DBX24_01525</name>
</gene>
<protein>
    <submittedName>
        <fullName evidence="2">Glycosyltransferase</fullName>
    </submittedName>
</protein>
<dbReference type="PANTHER" id="PTHR22916">
    <property type="entry name" value="GLYCOSYLTRANSFERASE"/>
    <property type="match status" value="1"/>
</dbReference>
<feature type="domain" description="Glycosyltransferase 2-like" evidence="1">
    <location>
        <begin position="3"/>
        <end position="139"/>
    </location>
</feature>
<evidence type="ECO:0000259" key="1">
    <source>
        <dbReference type="Pfam" id="PF00535"/>
    </source>
</evidence>
<name>A0A6P1QUE0_9FLAO</name>
<dbReference type="Gene3D" id="3.90.550.10">
    <property type="entry name" value="Spore Coat Polysaccharide Biosynthesis Protein SpsA, Chain A"/>
    <property type="match status" value="1"/>
</dbReference>
<keyword evidence="3" id="KW-1185">Reference proteome</keyword>
<organism evidence="2 3">
    <name type="scientific">Bergeyella cardium</name>
    <dbReference type="NCBI Taxonomy" id="1585976"/>
    <lineage>
        <taxon>Bacteria</taxon>
        <taxon>Pseudomonadati</taxon>
        <taxon>Bacteroidota</taxon>
        <taxon>Flavobacteriia</taxon>
        <taxon>Flavobacteriales</taxon>
        <taxon>Weeksellaceae</taxon>
        <taxon>Bergeyella</taxon>
    </lineage>
</organism>
<dbReference type="SUPFAM" id="SSF53448">
    <property type="entry name" value="Nucleotide-diphospho-sugar transferases"/>
    <property type="match status" value="1"/>
</dbReference>
<dbReference type="CDD" id="cd00761">
    <property type="entry name" value="Glyco_tranf_GTA_type"/>
    <property type="match status" value="1"/>
</dbReference>
<dbReference type="GO" id="GO:0016758">
    <property type="term" value="F:hexosyltransferase activity"/>
    <property type="evidence" value="ECO:0007669"/>
    <property type="project" value="UniProtKB-ARBA"/>
</dbReference>
<dbReference type="PANTHER" id="PTHR22916:SF3">
    <property type="entry name" value="UDP-GLCNAC:BETAGAL BETA-1,3-N-ACETYLGLUCOSAMINYLTRANSFERASE-LIKE PROTEIN 1"/>
    <property type="match status" value="1"/>
</dbReference>
<dbReference type="RefSeq" id="WP_120488678.1">
    <property type="nucleotide sequence ID" value="NZ_CP029149.1"/>
</dbReference>
<dbReference type="Proteomes" id="UP000464318">
    <property type="component" value="Chromosome"/>
</dbReference>
<evidence type="ECO:0000313" key="3">
    <source>
        <dbReference type="Proteomes" id="UP000464318"/>
    </source>
</evidence>
<reference evidence="2 3" key="1">
    <citation type="submission" date="2018-04" db="EMBL/GenBank/DDBJ databases">
        <title>Characteristic and Complete Genome Sequencing of A Novel Member of Infective Endocarditis Causative Bacteria: Bergeyella cardium QL-PH.</title>
        <authorList>
            <person name="Pan H."/>
            <person name="Sun E."/>
            <person name="Zhang Y."/>
        </authorList>
    </citation>
    <scope>NUCLEOTIDE SEQUENCE [LARGE SCALE GENOMIC DNA]</scope>
    <source>
        <strain evidence="2 3">HPQL</strain>
    </source>
</reference>
<accession>A0A6P1QUE0</accession>
<dbReference type="EMBL" id="CP029149">
    <property type="protein sequence ID" value="QHN64663.1"/>
    <property type="molecule type" value="Genomic_DNA"/>
</dbReference>
<evidence type="ECO:0000313" key="2">
    <source>
        <dbReference type="EMBL" id="QHN64663.1"/>
    </source>
</evidence>
<keyword evidence="2" id="KW-0808">Transferase</keyword>
<dbReference type="InterPro" id="IPR029044">
    <property type="entry name" value="Nucleotide-diphossugar_trans"/>
</dbReference>
<dbReference type="Pfam" id="PF00535">
    <property type="entry name" value="Glycos_transf_2"/>
    <property type="match status" value="1"/>
</dbReference>
<sequence length="265" mass="31126">MLSVIIPLYNAQSSIIRALNSIKAQNFDNSLEIIIINDGSTDNSQLLVEHFIHSHPELDIHLINQENKGVSSARNAGLKHSKGSYIALLDADDEWLPHKTETQLNYLLHHQEIDFLATRFNDKKLLFPYATRKNLCKVTFRKLLFRNEIQPSTVIFKREILNSIGYFCENQNYAEDVNYWLKISEKHHLFIFNQSLVIAGQGKRTFGVSGLSANLPEMAKGYRKNLKEMYLMKRISFIELIIYRIFYRLKYIFLRFRTFYHKFGR</sequence>
<proteinExistence type="predicted"/>
<dbReference type="AlphaFoldDB" id="A0A6P1QUE0"/>
<dbReference type="InterPro" id="IPR001173">
    <property type="entry name" value="Glyco_trans_2-like"/>
</dbReference>
<dbReference type="OrthoDB" id="597270at2"/>